<gene>
    <name evidence="1" type="ORF">PS900_03597</name>
</gene>
<protein>
    <submittedName>
        <fullName evidence="1">Uncharacterized protein</fullName>
    </submittedName>
</protein>
<name>A0A8H2NU20_PSEFL</name>
<sequence length="41" mass="4705">MQKVGMFIEAILICAFPGEMQLRSEWTHLRIGTIGPMTIFH</sequence>
<accession>A0A8H2NU20</accession>
<dbReference type="EMBL" id="CABVIE010000011">
    <property type="protein sequence ID" value="VVP15996.1"/>
    <property type="molecule type" value="Genomic_DNA"/>
</dbReference>
<dbReference type="Proteomes" id="UP000325723">
    <property type="component" value="Unassembled WGS sequence"/>
</dbReference>
<organism evidence="1 2">
    <name type="scientific">Pseudomonas fluorescens</name>
    <dbReference type="NCBI Taxonomy" id="294"/>
    <lineage>
        <taxon>Bacteria</taxon>
        <taxon>Pseudomonadati</taxon>
        <taxon>Pseudomonadota</taxon>
        <taxon>Gammaproteobacteria</taxon>
        <taxon>Pseudomonadales</taxon>
        <taxon>Pseudomonadaceae</taxon>
        <taxon>Pseudomonas</taxon>
    </lineage>
</organism>
<reference evidence="1 2" key="1">
    <citation type="submission" date="2019-09" db="EMBL/GenBank/DDBJ databases">
        <authorList>
            <person name="Chandra G."/>
            <person name="Truman W A."/>
        </authorList>
    </citation>
    <scope>NUCLEOTIDE SEQUENCE [LARGE SCALE GENOMIC DNA]</scope>
    <source>
        <strain evidence="1">PS900</strain>
    </source>
</reference>
<evidence type="ECO:0000313" key="2">
    <source>
        <dbReference type="Proteomes" id="UP000325723"/>
    </source>
</evidence>
<proteinExistence type="predicted"/>
<comment type="caution">
    <text evidence="1">The sequence shown here is derived from an EMBL/GenBank/DDBJ whole genome shotgun (WGS) entry which is preliminary data.</text>
</comment>
<dbReference type="AlphaFoldDB" id="A0A8H2NU20"/>
<evidence type="ECO:0000313" key="1">
    <source>
        <dbReference type="EMBL" id="VVP15996.1"/>
    </source>
</evidence>